<dbReference type="FunFam" id="3.90.1200.10:FF:000007">
    <property type="entry name" value="hydroxylysine kinase isoform X1"/>
    <property type="match status" value="1"/>
</dbReference>
<name>A0A6P8PV39_GEOSA</name>
<dbReference type="SUPFAM" id="SSF56112">
    <property type="entry name" value="Protein kinase-like (PK-like)"/>
    <property type="match status" value="1"/>
</dbReference>
<keyword evidence="5 12" id="KW-0418">Kinase</keyword>
<sequence>MRMSTFVRLICSDQVSSVMDQPANSSHCKPTLSTEKAADIVEAVFGLKVSKIKSLPSYDDQNFLVKTLSNETSNNIAEYVLKITNSTDSQNADLIELQTCAMMFLKEEGFPTATTVPTKHDNTMSLESVDSGSGVKQQYLVRLLTFLPGIPIANITTDPDILYEVGKLAAKIDKTLEEKFHHPLKKKLERGHFIWNLQNVPLLSQYVCAVDEGRLRETVEQIIQQFKDNVLPKLDRFRKSINHGDLNDLNILVETEESSLLNPCNKYRISGILDFGDMSYGYYVFEAAITIMYMMLESPDPFPVGGYVLAGFESILPLTPEEKDALFTLVISRFTQSLVMARHSVTLNPENESYLMITSKRGWKHLLKMVELGKEAIEKIWSETAEAFKAHKQVP</sequence>
<evidence type="ECO:0000256" key="7">
    <source>
        <dbReference type="ARBA" id="ARBA00037368"/>
    </source>
</evidence>
<proteinExistence type="inferred from homology"/>
<dbReference type="PANTHER" id="PTHR21064:SF1">
    <property type="entry name" value="HYDROXYLYSINE KINASE"/>
    <property type="match status" value="1"/>
</dbReference>
<dbReference type="KEGG" id="gsh:117354396"/>
<dbReference type="PANTHER" id="PTHR21064">
    <property type="entry name" value="AMINOGLYCOSIDE PHOSPHOTRANSFERASE DOMAIN-CONTAINING PROTEIN-RELATED"/>
    <property type="match status" value="1"/>
</dbReference>
<evidence type="ECO:0000256" key="8">
    <source>
        <dbReference type="ARBA" id="ARBA00038873"/>
    </source>
</evidence>
<dbReference type="Gene3D" id="3.90.1200.10">
    <property type="match status" value="1"/>
</dbReference>
<evidence type="ECO:0000256" key="3">
    <source>
        <dbReference type="ARBA" id="ARBA00022490"/>
    </source>
</evidence>
<dbReference type="Pfam" id="PF01636">
    <property type="entry name" value="APH"/>
    <property type="match status" value="1"/>
</dbReference>
<comment type="subcellular location">
    <subcellularLocation>
        <location evidence="1">Cytoplasm</location>
    </subcellularLocation>
</comment>
<dbReference type="FunCoup" id="A0A6P8PV39">
    <property type="interactions" value="462"/>
</dbReference>
<feature type="domain" description="Aminoglycoside phosphotransferase" evidence="10">
    <location>
        <begin position="53"/>
        <end position="299"/>
    </location>
</feature>
<dbReference type="OrthoDB" id="9973935at2759"/>
<keyword evidence="4" id="KW-0808">Transferase</keyword>
<evidence type="ECO:0000259" key="10">
    <source>
        <dbReference type="Pfam" id="PF01636"/>
    </source>
</evidence>
<evidence type="ECO:0000256" key="2">
    <source>
        <dbReference type="ARBA" id="ARBA00006219"/>
    </source>
</evidence>
<dbReference type="InterPro" id="IPR050249">
    <property type="entry name" value="Pseudomonas-type_ThrB"/>
</dbReference>
<accession>A0A6P8PV39</accession>
<keyword evidence="3" id="KW-0963">Cytoplasm</keyword>
<dbReference type="FunFam" id="3.30.200.20:FF:000549">
    <property type="entry name" value="hydroxylysine kinase"/>
    <property type="match status" value="1"/>
</dbReference>
<comment type="similarity">
    <text evidence="2">Belongs to the aminoglycoside phosphotransferase family.</text>
</comment>
<evidence type="ECO:0000256" key="1">
    <source>
        <dbReference type="ARBA" id="ARBA00004496"/>
    </source>
</evidence>
<evidence type="ECO:0000313" key="12">
    <source>
        <dbReference type="RefSeq" id="XP_033787734.1"/>
    </source>
</evidence>
<evidence type="ECO:0000256" key="9">
    <source>
        <dbReference type="ARBA" id="ARBA00040505"/>
    </source>
</evidence>
<reference evidence="12" key="1">
    <citation type="submission" date="2025-08" db="UniProtKB">
        <authorList>
            <consortium name="RefSeq"/>
        </authorList>
    </citation>
    <scope>IDENTIFICATION</scope>
</reference>
<evidence type="ECO:0000256" key="4">
    <source>
        <dbReference type="ARBA" id="ARBA00022679"/>
    </source>
</evidence>
<dbReference type="Proteomes" id="UP000515159">
    <property type="component" value="Chromosome 2"/>
</dbReference>
<dbReference type="InParanoid" id="A0A6P8PV39"/>
<dbReference type="GO" id="GO:0005737">
    <property type="term" value="C:cytoplasm"/>
    <property type="evidence" value="ECO:0007669"/>
    <property type="project" value="UniProtKB-SubCell"/>
</dbReference>
<comment type="catalytic activity">
    <reaction evidence="6">
        <text>(5R)-5-hydroxy-L-lysine + GTP = (5R)-5-phosphooxy-L-lysine + GDP + H(+)</text>
        <dbReference type="Rhea" id="RHEA:19049"/>
        <dbReference type="ChEBI" id="CHEBI:15378"/>
        <dbReference type="ChEBI" id="CHEBI:37565"/>
        <dbReference type="ChEBI" id="CHEBI:57882"/>
        <dbReference type="ChEBI" id="CHEBI:58189"/>
        <dbReference type="ChEBI" id="CHEBI:58357"/>
        <dbReference type="EC" id="2.7.1.81"/>
    </reaction>
</comment>
<dbReference type="InterPro" id="IPR002575">
    <property type="entry name" value="Aminoglycoside_PTrfase"/>
</dbReference>
<comment type="function">
    <text evidence="7">Catalyzes the GTP-dependent phosphorylation of 5-hydroxy-L-lysine.</text>
</comment>
<gene>
    <name evidence="12" type="primary">HYKK</name>
</gene>
<dbReference type="AlphaFoldDB" id="A0A6P8PV39"/>
<dbReference type="Gene3D" id="3.30.200.20">
    <property type="entry name" value="Phosphorylase Kinase, domain 1"/>
    <property type="match status" value="1"/>
</dbReference>
<evidence type="ECO:0000256" key="5">
    <source>
        <dbReference type="ARBA" id="ARBA00022777"/>
    </source>
</evidence>
<keyword evidence="11" id="KW-1185">Reference proteome</keyword>
<dbReference type="GO" id="GO:0047992">
    <property type="term" value="F:hydroxylysine kinase activity"/>
    <property type="evidence" value="ECO:0007669"/>
    <property type="project" value="UniProtKB-EC"/>
</dbReference>
<evidence type="ECO:0000256" key="6">
    <source>
        <dbReference type="ARBA" id="ARBA00036820"/>
    </source>
</evidence>
<dbReference type="RefSeq" id="XP_033787734.1">
    <property type="nucleotide sequence ID" value="XM_033931843.1"/>
</dbReference>
<evidence type="ECO:0000313" key="11">
    <source>
        <dbReference type="Proteomes" id="UP000515159"/>
    </source>
</evidence>
<dbReference type="InterPro" id="IPR011009">
    <property type="entry name" value="Kinase-like_dom_sf"/>
</dbReference>
<protein>
    <recommendedName>
        <fullName evidence="9">Hydroxylysine kinase</fullName>
        <ecNumber evidence="8">2.7.1.81</ecNumber>
    </recommendedName>
</protein>
<dbReference type="EC" id="2.7.1.81" evidence="8"/>
<dbReference type="CTD" id="123688"/>
<organism evidence="11 12">
    <name type="scientific">Geotrypetes seraphini</name>
    <name type="common">Gaboon caecilian</name>
    <name type="synonym">Caecilia seraphini</name>
    <dbReference type="NCBI Taxonomy" id="260995"/>
    <lineage>
        <taxon>Eukaryota</taxon>
        <taxon>Metazoa</taxon>
        <taxon>Chordata</taxon>
        <taxon>Craniata</taxon>
        <taxon>Vertebrata</taxon>
        <taxon>Euteleostomi</taxon>
        <taxon>Amphibia</taxon>
        <taxon>Gymnophiona</taxon>
        <taxon>Geotrypetes</taxon>
    </lineage>
</organism>
<dbReference type="GeneID" id="117354396"/>